<accession>A0A6J6NYH8</accession>
<dbReference type="PANTHER" id="PTHR37811">
    <property type="entry name" value="BLL5343 PROTEIN"/>
    <property type="match status" value="1"/>
</dbReference>
<reference evidence="2" key="1">
    <citation type="submission" date="2020-05" db="EMBL/GenBank/DDBJ databases">
        <authorList>
            <person name="Chiriac C."/>
            <person name="Salcher M."/>
            <person name="Ghai R."/>
            <person name="Kavagutti S V."/>
        </authorList>
    </citation>
    <scope>NUCLEOTIDE SEQUENCE</scope>
</reference>
<dbReference type="PROSITE" id="PS51725">
    <property type="entry name" value="ABM"/>
    <property type="match status" value="1"/>
</dbReference>
<dbReference type="InterPro" id="IPR011008">
    <property type="entry name" value="Dimeric_a/b-barrel"/>
</dbReference>
<dbReference type="PANTHER" id="PTHR37811:SF2">
    <property type="entry name" value="ABM DOMAIN-CONTAINING PROTEIN"/>
    <property type="match status" value="1"/>
</dbReference>
<dbReference type="Pfam" id="PF03992">
    <property type="entry name" value="ABM"/>
    <property type="match status" value="1"/>
</dbReference>
<name>A0A6J6NYH8_9ZZZZ</name>
<dbReference type="EMBL" id="CAEZXN010000068">
    <property type="protein sequence ID" value="CAB4709981.1"/>
    <property type="molecule type" value="Genomic_DNA"/>
</dbReference>
<dbReference type="AlphaFoldDB" id="A0A6J6NYH8"/>
<dbReference type="InterPro" id="IPR007138">
    <property type="entry name" value="ABM_dom"/>
</dbReference>
<dbReference type="SUPFAM" id="SSF54909">
    <property type="entry name" value="Dimeric alpha+beta barrel"/>
    <property type="match status" value="1"/>
</dbReference>
<proteinExistence type="predicted"/>
<dbReference type="EMBL" id="CAEZXB010000059">
    <property type="protein sequence ID" value="CAB4689564.1"/>
    <property type="molecule type" value="Genomic_DNA"/>
</dbReference>
<organism evidence="2">
    <name type="scientific">freshwater metagenome</name>
    <dbReference type="NCBI Taxonomy" id="449393"/>
    <lineage>
        <taxon>unclassified sequences</taxon>
        <taxon>metagenomes</taxon>
        <taxon>ecological metagenomes</taxon>
    </lineage>
</organism>
<evidence type="ECO:0000313" key="3">
    <source>
        <dbReference type="EMBL" id="CAB4709981.1"/>
    </source>
</evidence>
<sequence>MSYIAVIFTSTRRDSDHEEYAKWSHLMSEMVREVPGFLGSDSFRDPESREGVTISYFEDDEAVKMWREVSEHQQAQNLGREKFYSEYRTRVTRVEREYHWERPD</sequence>
<gene>
    <name evidence="2" type="ORF">UFOPK2342_01689</name>
    <name evidence="3" type="ORF">UFOPK2423_01673</name>
</gene>
<protein>
    <submittedName>
        <fullName evidence="2">Unannotated protein</fullName>
    </submittedName>
</protein>
<feature type="domain" description="ABM" evidence="1">
    <location>
        <begin position="3"/>
        <end position="91"/>
    </location>
</feature>
<dbReference type="InterPro" id="IPR052936">
    <property type="entry name" value="Jasmonate_Hydroxylase-like"/>
</dbReference>
<evidence type="ECO:0000313" key="2">
    <source>
        <dbReference type="EMBL" id="CAB4689564.1"/>
    </source>
</evidence>
<dbReference type="Gene3D" id="3.30.70.100">
    <property type="match status" value="1"/>
</dbReference>
<evidence type="ECO:0000259" key="1">
    <source>
        <dbReference type="PROSITE" id="PS51725"/>
    </source>
</evidence>